<dbReference type="KEGG" id="zca:113936469"/>
<feature type="compositionally biased region" description="Basic and acidic residues" evidence="1">
    <location>
        <begin position="113"/>
        <end position="126"/>
    </location>
</feature>
<keyword evidence="2" id="KW-1185">Reference proteome</keyword>
<evidence type="ECO:0000313" key="3">
    <source>
        <dbReference type="RefSeq" id="XP_027475527.1"/>
    </source>
</evidence>
<dbReference type="GeneID" id="113936469"/>
<feature type="region of interest" description="Disordered" evidence="1">
    <location>
        <begin position="1"/>
        <end position="126"/>
    </location>
</feature>
<organism evidence="2 3">
    <name type="scientific">Zalophus californianus</name>
    <name type="common">California sealion</name>
    <dbReference type="NCBI Taxonomy" id="9704"/>
    <lineage>
        <taxon>Eukaryota</taxon>
        <taxon>Metazoa</taxon>
        <taxon>Chordata</taxon>
        <taxon>Craniata</taxon>
        <taxon>Vertebrata</taxon>
        <taxon>Euteleostomi</taxon>
        <taxon>Mammalia</taxon>
        <taxon>Eutheria</taxon>
        <taxon>Laurasiatheria</taxon>
        <taxon>Carnivora</taxon>
        <taxon>Caniformia</taxon>
        <taxon>Pinnipedia</taxon>
        <taxon>Otariidae</taxon>
        <taxon>Zalophus</taxon>
    </lineage>
</organism>
<accession>A0A6J2F8T4</accession>
<name>A0A6J2F8T4_ZALCA</name>
<evidence type="ECO:0000313" key="2">
    <source>
        <dbReference type="Proteomes" id="UP000515165"/>
    </source>
</evidence>
<dbReference type="AlphaFoldDB" id="A0A6J2F8T4"/>
<gene>
    <name evidence="3" type="primary">LOC113936469</name>
</gene>
<proteinExistence type="predicted"/>
<sequence>MQLLLAPQQTMRPRAPGQRQAVRGRQRLALIQAPPRPHPRAPPHRPGSAERTLGAAPLPPRSRRTPQTAAPPPRDTLGRPVPSLPQAARGGPQALRVPTPKSGPLRMQLRGAHSRDRHDPLGKGTS</sequence>
<dbReference type="Proteomes" id="UP000515165">
    <property type="component" value="Chromosome 17"/>
</dbReference>
<reference evidence="3" key="1">
    <citation type="submission" date="2025-08" db="UniProtKB">
        <authorList>
            <consortium name="RefSeq"/>
        </authorList>
    </citation>
    <scope>IDENTIFICATION</scope>
    <source>
        <tissue evidence="3">Blood</tissue>
    </source>
</reference>
<evidence type="ECO:0000256" key="1">
    <source>
        <dbReference type="SAM" id="MobiDB-lite"/>
    </source>
</evidence>
<protein>
    <submittedName>
        <fullName evidence="3">Lysine-rich arabinogalactan protein 19-like</fullName>
    </submittedName>
</protein>
<dbReference type="RefSeq" id="XP_027475527.1">
    <property type="nucleotide sequence ID" value="XM_027619726.2"/>
</dbReference>